<feature type="region of interest" description="Disordered" evidence="1">
    <location>
        <begin position="42"/>
        <end position="61"/>
    </location>
</feature>
<evidence type="ECO:0000313" key="4">
    <source>
        <dbReference type="Proteomes" id="UP000301751"/>
    </source>
</evidence>
<evidence type="ECO:0000259" key="2">
    <source>
        <dbReference type="PROSITE" id="PS50943"/>
    </source>
</evidence>
<name>A0A480B195_9BURK</name>
<accession>A0A480B195</accession>
<dbReference type="OrthoDB" id="9157623at2"/>
<dbReference type="AlphaFoldDB" id="A0A480B195"/>
<protein>
    <recommendedName>
        <fullName evidence="2">HTH cro/C1-type domain-containing protein</fullName>
    </recommendedName>
</protein>
<comment type="caution">
    <text evidence="3">The sequence shown here is derived from an EMBL/GenBank/DDBJ whole genome shotgun (WGS) entry which is preliminary data.</text>
</comment>
<dbReference type="RefSeq" id="WP_137736074.1">
    <property type="nucleotide sequence ID" value="NZ_BJCL01000042.1"/>
</dbReference>
<dbReference type="Pfam" id="PF13560">
    <property type="entry name" value="HTH_31"/>
    <property type="match status" value="1"/>
</dbReference>
<evidence type="ECO:0000313" key="3">
    <source>
        <dbReference type="EMBL" id="GCL66372.1"/>
    </source>
</evidence>
<dbReference type="Proteomes" id="UP000301751">
    <property type="component" value="Unassembled WGS sequence"/>
</dbReference>
<feature type="domain" description="HTH cro/C1-type" evidence="2">
    <location>
        <begin position="67"/>
        <end position="129"/>
    </location>
</feature>
<dbReference type="InterPro" id="IPR001387">
    <property type="entry name" value="Cro/C1-type_HTH"/>
</dbReference>
<dbReference type="CDD" id="cd00093">
    <property type="entry name" value="HTH_XRE"/>
    <property type="match status" value="1"/>
</dbReference>
<keyword evidence="4" id="KW-1185">Reference proteome</keyword>
<sequence>MDGEQKTKPSRGPAKKSSAKTRLASAALDALAVQAEFIDRESRESLAAGTAQPGRLGKPEDQLGVRLQQAREEHRWTQGELAELTRSLDPDEKGVSRAVVSLYEAGTNRPSPREIRLLCEALRITPNFLIYGDDDPFSALIEERRTGTRARHDPEGFAWMAHVMASLHHNHYDALMKLALSVQRKWDVGFDVGLQDKANEKLLAMADALRDRLEHRKKLK</sequence>
<proteinExistence type="predicted"/>
<evidence type="ECO:0000256" key="1">
    <source>
        <dbReference type="SAM" id="MobiDB-lite"/>
    </source>
</evidence>
<dbReference type="SMART" id="SM00530">
    <property type="entry name" value="HTH_XRE"/>
    <property type="match status" value="1"/>
</dbReference>
<feature type="region of interest" description="Disordered" evidence="1">
    <location>
        <begin position="1"/>
        <end position="23"/>
    </location>
</feature>
<dbReference type="EMBL" id="BJCL01000042">
    <property type="protein sequence ID" value="GCL66372.1"/>
    <property type="molecule type" value="Genomic_DNA"/>
</dbReference>
<dbReference type="GO" id="GO:0003677">
    <property type="term" value="F:DNA binding"/>
    <property type="evidence" value="ECO:0007669"/>
    <property type="project" value="InterPro"/>
</dbReference>
<reference evidence="4" key="1">
    <citation type="submission" date="2019-03" db="EMBL/GenBank/DDBJ databases">
        <title>Aquabacterium pictum sp.nov., the first bacteriochlorophyll a-containing freshwater bacterium in the genus Aquabacterium of the class Betaproteobacteria.</title>
        <authorList>
            <person name="Hirose S."/>
            <person name="Tank M."/>
            <person name="Hara E."/>
            <person name="Tamaki H."/>
            <person name="Takaichi S."/>
            <person name="Haruta S."/>
            <person name="Hanada S."/>
        </authorList>
    </citation>
    <scope>NUCLEOTIDE SEQUENCE [LARGE SCALE GENOMIC DNA]</scope>
    <source>
        <strain evidence="4">W35</strain>
    </source>
</reference>
<dbReference type="InterPro" id="IPR010982">
    <property type="entry name" value="Lambda_DNA-bd_dom_sf"/>
</dbReference>
<gene>
    <name evidence="3" type="ORF">AQPW35_54530</name>
</gene>
<dbReference type="PROSITE" id="PS50943">
    <property type="entry name" value="HTH_CROC1"/>
    <property type="match status" value="1"/>
</dbReference>
<dbReference type="Gene3D" id="1.10.260.40">
    <property type="entry name" value="lambda repressor-like DNA-binding domains"/>
    <property type="match status" value="1"/>
</dbReference>
<dbReference type="SUPFAM" id="SSF47413">
    <property type="entry name" value="lambda repressor-like DNA-binding domains"/>
    <property type="match status" value="1"/>
</dbReference>
<organism evidence="3 4">
    <name type="scientific">Pseudaquabacterium pictum</name>
    <dbReference type="NCBI Taxonomy" id="2315236"/>
    <lineage>
        <taxon>Bacteria</taxon>
        <taxon>Pseudomonadati</taxon>
        <taxon>Pseudomonadota</taxon>
        <taxon>Betaproteobacteria</taxon>
        <taxon>Burkholderiales</taxon>
        <taxon>Sphaerotilaceae</taxon>
        <taxon>Pseudaquabacterium</taxon>
    </lineage>
</organism>